<dbReference type="Proteomes" id="UP000186698">
    <property type="component" value="Chromosome 4L"/>
</dbReference>
<dbReference type="Gene3D" id="1.10.1450.10">
    <property type="entry name" value="Tetraspanin"/>
    <property type="match status" value="1"/>
</dbReference>
<dbReference type="GO" id="GO:0016020">
    <property type="term" value="C:membrane"/>
    <property type="evidence" value="ECO:0007669"/>
    <property type="project" value="UniProtKB-SubCell"/>
</dbReference>
<accession>A0A1L8GJ75</accession>
<dbReference type="Pfam" id="PF00335">
    <property type="entry name" value="Tetraspanin"/>
    <property type="match status" value="1"/>
</dbReference>
<evidence type="ECO:0000256" key="5">
    <source>
        <dbReference type="ARBA" id="ARBA00023180"/>
    </source>
</evidence>
<sequence>MEQQVWVRLAKSLLLVSCLFMMLLCLATCILTVMTGLGGHFTAMKTNAPPDSPLRGKHSAMVLYGSGVSALLLLLILLSSISVLRESRHLMASTFLGFGCMFCILTTGVTWIQDSQQQVDTSLLDVYDGLYEQVLRDPLHVHREQLQIMHETLQCCGKFRDGLPRTEVHSLCKNAEERQDCVVVISKVLQTHWTLVQVVLLVSLGFIVQGMFLSSFLYFSFPRGANWVRRGEYSLKNALELRSDLNPDIPLARLLPRAE</sequence>
<dbReference type="Bgee" id="108713827">
    <property type="expression patterns" value="Expressed in spleen and 13 other cell types or tissues"/>
</dbReference>
<comment type="subcellular location">
    <subcellularLocation>
        <location evidence="1">Membrane</location>
        <topology evidence="1">Multi-pass membrane protein</topology>
    </subcellularLocation>
</comment>
<dbReference type="CTD" id="108713827"/>
<dbReference type="OrthoDB" id="9886271at2759"/>
<keyword evidence="3" id="KW-1133">Transmembrane helix</keyword>
<dbReference type="InterPro" id="IPR008952">
    <property type="entry name" value="Tetraspanin_EC2_sf"/>
</dbReference>
<dbReference type="RefSeq" id="XP_018112962.1">
    <property type="nucleotide sequence ID" value="XM_018257473.2"/>
</dbReference>
<evidence type="ECO:0000256" key="2">
    <source>
        <dbReference type="ARBA" id="ARBA00022692"/>
    </source>
</evidence>
<dbReference type="PaxDb" id="8355-A0A1L8GJ75"/>
<dbReference type="InterPro" id="IPR018499">
    <property type="entry name" value="Tetraspanin/Peripherin"/>
</dbReference>
<dbReference type="GeneID" id="108713827"/>
<dbReference type="Xenbase" id="XB-GENE-17337024">
    <property type="gene designation" value="tspan32.L"/>
</dbReference>
<gene>
    <name evidence="7 8" type="primary">tspan32.L</name>
</gene>
<evidence type="ECO:0000313" key="8">
    <source>
        <dbReference type="Xenbase" id="XB-GENE-17337024"/>
    </source>
</evidence>
<dbReference type="KEGG" id="xla:108713827"/>
<dbReference type="AGR" id="Xenbase:XB-GENE-17337024"/>
<dbReference type="AlphaFoldDB" id="A0A1L8GJ75"/>
<evidence type="ECO:0000256" key="4">
    <source>
        <dbReference type="ARBA" id="ARBA00023136"/>
    </source>
</evidence>
<keyword evidence="4" id="KW-0472">Membrane</keyword>
<keyword evidence="6" id="KW-1185">Reference proteome</keyword>
<evidence type="ECO:0000256" key="3">
    <source>
        <dbReference type="ARBA" id="ARBA00022989"/>
    </source>
</evidence>
<keyword evidence="5" id="KW-0325">Glycoprotein</keyword>
<reference evidence="7" key="1">
    <citation type="submission" date="2025-08" db="UniProtKB">
        <authorList>
            <consortium name="RefSeq"/>
        </authorList>
    </citation>
    <scope>IDENTIFICATION</scope>
    <source>
        <strain evidence="7">J_2021</strain>
        <tissue evidence="7">Erythrocytes</tissue>
    </source>
</reference>
<evidence type="ECO:0000313" key="7">
    <source>
        <dbReference type="RefSeq" id="XP_018112962.1"/>
    </source>
</evidence>
<keyword evidence="2" id="KW-0812">Transmembrane</keyword>
<evidence type="ECO:0000256" key="1">
    <source>
        <dbReference type="ARBA" id="ARBA00004141"/>
    </source>
</evidence>
<organism evidence="6 7">
    <name type="scientific">Xenopus laevis</name>
    <name type="common">African clawed frog</name>
    <dbReference type="NCBI Taxonomy" id="8355"/>
    <lineage>
        <taxon>Eukaryota</taxon>
        <taxon>Metazoa</taxon>
        <taxon>Chordata</taxon>
        <taxon>Craniata</taxon>
        <taxon>Vertebrata</taxon>
        <taxon>Euteleostomi</taxon>
        <taxon>Amphibia</taxon>
        <taxon>Batrachia</taxon>
        <taxon>Anura</taxon>
        <taxon>Pipoidea</taxon>
        <taxon>Pipidae</taxon>
        <taxon>Xenopodinae</taxon>
        <taxon>Xenopus</taxon>
        <taxon>Xenopus</taxon>
    </lineage>
</organism>
<name>A0A1L8GJ75_XENLA</name>
<dbReference type="STRING" id="8355.A0A1L8GJ75"/>
<protein>
    <submittedName>
        <fullName evidence="7">Tetraspanin-32</fullName>
    </submittedName>
</protein>
<proteinExistence type="predicted"/>
<evidence type="ECO:0000313" key="6">
    <source>
        <dbReference type="Proteomes" id="UP000186698"/>
    </source>
</evidence>
<dbReference type="SUPFAM" id="SSF48652">
    <property type="entry name" value="Tetraspanin"/>
    <property type="match status" value="1"/>
</dbReference>